<protein>
    <recommendedName>
        <fullName evidence="4">cytochrome-b5 reductase</fullName>
        <ecNumber evidence="4">1.6.2.2</ecNumber>
    </recommendedName>
</protein>
<evidence type="ECO:0000256" key="1">
    <source>
        <dbReference type="ARBA" id="ARBA00001974"/>
    </source>
</evidence>
<evidence type="ECO:0000256" key="12">
    <source>
        <dbReference type="ARBA" id="ARBA00023128"/>
    </source>
</evidence>
<keyword evidence="8 14" id="KW-0274">FAD</keyword>
<keyword evidence="18" id="KW-1185">Reference proteome</keyword>
<feature type="domain" description="FAD-binding FR-type" evidence="16">
    <location>
        <begin position="52"/>
        <end position="156"/>
    </location>
</feature>
<name>A0AAW1P270_9CHLO</name>
<evidence type="ECO:0000256" key="14">
    <source>
        <dbReference type="PIRSR" id="PIRSR601834-1"/>
    </source>
</evidence>
<feature type="binding site" evidence="14">
    <location>
        <position position="106"/>
    </location>
    <ligand>
        <name>FAD</name>
        <dbReference type="ChEBI" id="CHEBI:57692"/>
    </ligand>
</feature>
<dbReference type="InterPro" id="IPR017927">
    <property type="entry name" value="FAD-bd_FR_type"/>
</dbReference>
<dbReference type="Gene3D" id="2.40.30.10">
    <property type="entry name" value="Translation factors"/>
    <property type="match status" value="1"/>
</dbReference>
<dbReference type="PANTHER" id="PTHR19370:SF184">
    <property type="entry name" value="NADH-CYTOCHROME B5 REDUCTASE-LIKE"/>
    <property type="match status" value="1"/>
</dbReference>
<evidence type="ECO:0000256" key="10">
    <source>
        <dbReference type="ARBA" id="ARBA00023002"/>
    </source>
</evidence>
<keyword evidence="11" id="KW-0520">NAD</keyword>
<gene>
    <name evidence="17" type="ORF">WJX73_001360</name>
</gene>
<dbReference type="GO" id="GO:0090524">
    <property type="term" value="F:cytochrome-b5 reductase activity, acting on NADH"/>
    <property type="evidence" value="ECO:0007669"/>
    <property type="project" value="UniProtKB-EC"/>
</dbReference>
<dbReference type="GO" id="GO:0022900">
    <property type="term" value="P:electron transport chain"/>
    <property type="evidence" value="ECO:0007669"/>
    <property type="project" value="TreeGrafter"/>
</dbReference>
<dbReference type="EC" id="1.6.2.2" evidence="4"/>
<reference evidence="17 18" key="1">
    <citation type="journal article" date="2024" name="Nat. Commun.">
        <title>Phylogenomics reveals the evolutionary origins of lichenization in chlorophyte algae.</title>
        <authorList>
            <person name="Puginier C."/>
            <person name="Libourel C."/>
            <person name="Otte J."/>
            <person name="Skaloud P."/>
            <person name="Haon M."/>
            <person name="Grisel S."/>
            <person name="Petersen M."/>
            <person name="Berrin J.G."/>
            <person name="Delaux P.M."/>
            <person name="Dal Grande F."/>
            <person name="Keller J."/>
        </authorList>
    </citation>
    <scope>NUCLEOTIDE SEQUENCE [LARGE SCALE GENOMIC DNA]</scope>
    <source>
        <strain evidence="17 18">SAG 2036</strain>
    </source>
</reference>
<dbReference type="InterPro" id="IPR001433">
    <property type="entry name" value="OxRdtase_FAD/NAD-bd"/>
</dbReference>
<dbReference type="Proteomes" id="UP001465755">
    <property type="component" value="Unassembled WGS sequence"/>
</dbReference>
<dbReference type="FunFam" id="3.40.50.80:FF:000019">
    <property type="entry name" value="NADH-cytochrome b5 reductase"/>
    <property type="match status" value="1"/>
</dbReference>
<dbReference type="PANTHER" id="PTHR19370">
    <property type="entry name" value="NADH-CYTOCHROME B5 REDUCTASE"/>
    <property type="match status" value="1"/>
</dbReference>
<proteinExistence type="inferred from homology"/>
<evidence type="ECO:0000313" key="18">
    <source>
        <dbReference type="Proteomes" id="UP001465755"/>
    </source>
</evidence>
<dbReference type="SUPFAM" id="SSF52343">
    <property type="entry name" value="Ferredoxin reductase-like, C-terminal NADP-linked domain"/>
    <property type="match status" value="1"/>
</dbReference>
<evidence type="ECO:0000256" key="3">
    <source>
        <dbReference type="ARBA" id="ARBA00006105"/>
    </source>
</evidence>
<comment type="subcellular location">
    <subcellularLocation>
        <location evidence="2">Mitochondrion outer membrane</location>
    </subcellularLocation>
</comment>
<dbReference type="Gene3D" id="3.40.50.80">
    <property type="entry name" value="Nucleotide-binding domain of ferredoxin-NADP reductase (FNR) module"/>
    <property type="match status" value="1"/>
</dbReference>
<keyword evidence="9 15" id="KW-1133">Transmembrane helix</keyword>
<feature type="binding site" evidence="14">
    <location>
        <position position="124"/>
    </location>
    <ligand>
        <name>FAD</name>
        <dbReference type="ChEBI" id="CHEBI:57692"/>
    </ligand>
</feature>
<dbReference type="PROSITE" id="PS51384">
    <property type="entry name" value="FAD_FR"/>
    <property type="match status" value="1"/>
</dbReference>
<feature type="binding site" evidence="14">
    <location>
        <position position="131"/>
    </location>
    <ligand>
        <name>FAD</name>
        <dbReference type="ChEBI" id="CHEBI:57692"/>
    </ligand>
</feature>
<feature type="transmembrane region" description="Helical" evidence="15">
    <location>
        <begin position="20"/>
        <end position="39"/>
    </location>
</feature>
<evidence type="ECO:0000256" key="7">
    <source>
        <dbReference type="ARBA" id="ARBA00022787"/>
    </source>
</evidence>
<dbReference type="Pfam" id="PF00970">
    <property type="entry name" value="FAD_binding_6"/>
    <property type="match status" value="1"/>
</dbReference>
<evidence type="ECO:0000256" key="13">
    <source>
        <dbReference type="ARBA" id="ARBA00023136"/>
    </source>
</evidence>
<organism evidence="17 18">
    <name type="scientific">Symbiochloris irregularis</name>
    <dbReference type="NCBI Taxonomy" id="706552"/>
    <lineage>
        <taxon>Eukaryota</taxon>
        <taxon>Viridiplantae</taxon>
        <taxon>Chlorophyta</taxon>
        <taxon>core chlorophytes</taxon>
        <taxon>Trebouxiophyceae</taxon>
        <taxon>Trebouxiales</taxon>
        <taxon>Trebouxiaceae</taxon>
        <taxon>Symbiochloris</taxon>
    </lineage>
</organism>
<evidence type="ECO:0000259" key="16">
    <source>
        <dbReference type="PROSITE" id="PS51384"/>
    </source>
</evidence>
<feature type="binding site" evidence="14">
    <location>
        <position position="173"/>
    </location>
    <ligand>
        <name>FAD</name>
        <dbReference type="ChEBI" id="CHEBI:57692"/>
    </ligand>
</feature>
<dbReference type="EMBL" id="JALJOQ010000069">
    <property type="protein sequence ID" value="KAK9802658.1"/>
    <property type="molecule type" value="Genomic_DNA"/>
</dbReference>
<keyword evidence="6 15" id="KW-0812">Transmembrane</keyword>
<comment type="similarity">
    <text evidence="3">Belongs to the flavoprotein pyridine nucleotide cytochrome reductase family.</text>
</comment>
<evidence type="ECO:0000313" key="17">
    <source>
        <dbReference type="EMBL" id="KAK9802658.1"/>
    </source>
</evidence>
<evidence type="ECO:0000256" key="9">
    <source>
        <dbReference type="ARBA" id="ARBA00022989"/>
    </source>
</evidence>
<feature type="binding site" evidence="14">
    <location>
        <position position="132"/>
    </location>
    <ligand>
        <name>FAD</name>
        <dbReference type="ChEBI" id="CHEBI:57692"/>
    </ligand>
</feature>
<accession>A0AAW1P270</accession>
<evidence type="ECO:0000256" key="8">
    <source>
        <dbReference type="ARBA" id="ARBA00022827"/>
    </source>
</evidence>
<keyword evidence="12" id="KW-0496">Mitochondrion</keyword>
<evidence type="ECO:0000256" key="6">
    <source>
        <dbReference type="ARBA" id="ARBA00022692"/>
    </source>
</evidence>
<comment type="caution">
    <text evidence="17">The sequence shown here is derived from an EMBL/GenBank/DDBJ whole genome shotgun (WGS) entry which is preliminary data.</text>
</comment>
<dbReference type="InterPro" id="IPR039261">
    <property type="entry name" value="FNR_nucleotide-bd"/>
</dbReference>
<feature type="binding site" evidence="14">
    <location>
        <position position="122"/>
    </location>
    <ligand>
        <name>FAD</name>
        <dbReference type="ChEBI" id="CHEBI:57692"/>
    </ligand>
</feature>
<dbReference type="CDD" id="cd06183">
    <property type="entry name" value="cyt_b5_reduct_like"/>
    <property type="match status" value="1"/>
</dbReference>
<dbReference type="SUPFAM" id="SSF63380">
    <property type="entry name" value="Riboflavin synthase domain-like"/>
    <property type="match status" value="1"/>
</dbReference>
<dbReference type="InterPro" id="IPR001834">
    <property type="entry name" value="CBR-like"/>
</dbReference>
<dbReference type="AlphaFoldDB" id="A0AAW1P270"/>
<dbReference type="InterPro" id="IPR017938">
    <property type="entry name" value="Riboflavin_synthase-like_b-brl"/>
</dbReference>
<keyword evidence="10" id="KW-0560">Oxidoreductase</keyword>
<evidence type="ECO:0000256" key="4">
    <source>
        <dbReference type="ARBA" id="ARBA00012011"/>
    </source>
</evidence>
<keyword evidence="13 15" id="KW-0472">Membrane</keyword>
<dbReference type="InterPro" id="IPR008333">
    <property type="entry name" value="Cbr1-like_FAD-bd_dom"/>
</dbReference>
<comment type="cofactor">
    <cofactor evidence="1 14">
        <name>FAD</name>
        <dbReference type="ChEBI" id="CHEBI:57692"/>
    </cofactor>
</comment>
<feature type="binding site" evidence="14">
    <location>
        <position position="105"/>
    </location>
    <ligand>
        <name>FAD</name>
        <dbReference type="ChEBI" id="CHEBI:57692"/>
    </ligand>
</feature>
<evidence type="ECO:0000256" key="2">
    <source>
        <dbReference type="ARBA" id="ARBA00004294"/>
    </source>
</evidence>
<evidence type="ECO:0000256" key="15">
    <source>
        <dbReference type="SAM" id="Phobius"/>
    </source>
</evidence>
<evidence type="ECO:0000256" key="11">
    <source>
        <dbReference type="ARBA" id="ARBA00023027"/>
    </source>
</evidence>
<sequence length="288" mass="32168">MEPDGIYHDSTHFLATPSGGVALVVAVALVVWGLYVLAFGTGIEPEPFLEADQWKLLPLIDRVELNHNTRRFRFGLPNSKQRAGLPIGKHILFRATCEDEQVIKPYTPVSDDQEQRGYIDFVIKVYPEGRMSQHLKQLKIGDKLEFKGPKGRFVYSANMKRAIGMLAGGTGITPMYQTARAILKDPKDHTMLSLIYGNLTDKDILIKDLLDELVQSHPDRFQVYYVVNDARPGWEGGSGFVTPEMITQHLPAPATDILVVKCGPPAMNKAMSAHLDTLGYARDVQFDF</sequence>
<dbReference type="GO" id="GO:0005741">
    <property type="term" value="C:mitochondrial outer membrane"/>
    <property type="evidence" value="ECO:0007669"/>
    <property type="project" value="UniProtKB-SubCell"/>
</dbReference>
<keyword evidence="7" id="KW-1000">Mitochondrion outer membrane</keyword>
<dbReference type="PRINTS" id="PR00406">
    <property type="entry name" value="CYTB5RDTASE"/>
</dbReference>
<keyword evidence="5 14" id="KW-0285">Flavoprotein</keyword>
<evidence type="ECO:0000256" key="5">
    <source>
        <dbReference type="ARBA" id="ARBA00022630"/>
    </source>
</evidence>
<dbReference type="Pfam" id="PF00175">
    <property type="entry name" value="NAD_binding_1"/>
    <property type="match status" value="1"/>
</dbReference>
<dbReference type="FunFam" id="2.40.30.10:FF:000032">
    <property type="entry name" value="NADH-cytochrome b5 reductase"/>
    <property type="match status" value="1"/>
</dbReference>